<comment type="caution">
    <text evidence="1">The sequence shown here is derived from an EMBL/GenBank/DDBJ whole genome shotgun (WGS) entry which is preliminary data.</text>
</comment>
<reference evidence="1 2" key="1">
    <citation type="submission" date="2019-01" db="EMBL/GenBank/DDBJ databases">
        <title>A draft genome assembly of the solar-powered sea slug Elysia chlorotica.</title>
        <authorList>
            <person name="Cai H."/>
            <person name="Li Q."/>
            <person name="Fang X."/>
            <person name="Li J."/>
            <person name="Curtis N.E."/>
            <person name="Altenburger A."/>
            <person name="Shibata T."/>
            <person name="Feng M."/>
            <person name="Maeda T."/>
            <person name="Schwartz J.A."/>
            <person name="Shigenobu S."/>
            <person name="Lundholm N."/>
            <person name="Nishiyama T."/>
            <person name="Yang H."/>
            <person name="Hasebe M."/>
            <person name="Li S."/>
            <person name="Pierce S.K."/>
            <person name="Wang J."/>
        </authorList>
    </citation>
    <scope>NUCLEOTIDE SEQUENCE [LARGE SCALE GENOMIC DNA]</scope>
    <source>
        <strain evidence="1">EC2010</strain>
        <tissue evidence="1">Whole organism of an adult</tissue>
    </source>
</reference>
<sequence>MFSHSIENVSQLKQSIPLSSLKNKKTCIYKSKYFSMFLMTTKCSDTCIYKSKYFSMFLMTTKFHKSYAAFQENVKNECNRSKRWLSSRLNPSYLSFTKQIFSIFLLLLCHIAP</sequence>
<evidence type="ECO:0000313" key="1">
    <source>
        <dbReference type="EMBL" id="RUS78320.1"/>
    </source>
</evidence>
<dbReference type="AlphaFoldDB" id="A0A433T9W5"/>
<keyword evidence="2" id="KW-1185">Reference proteome</keyword>
<proteinExistence type="predicted"/>
<name>A0A433T9W5_ELYCH</name>
<protein>
    <submittedName>
        <fullName evidence="1">Uncharacterized protein</fullName>
    </submittedName>
</protein>
<gene>
    <name evidence="1" type="ORF">EGW08_013924</name>
</gene>
<dbReference type="EMBL" id="RQTK01000518">
    <property type="protein sequence ID" value="RUS78320.1"/>
    <property type="molecule type" value="Genomic_DNA"/>
</dbReference>
<dbReference type="Proteomes" id="UP000271974">
    <property type="component" value="Unassembled WGS sequence"/>
</dbReference>
<accession>A0A433T9W5</accession>
<organism evidence="1 2">
    <name type="scientific">Elysia chlorotica</name>
    <name type="common">Eastern emerald elysia</name>
    <name type="synonym">Sea slug</name>
    <dbReference type="NCBI Taxonomy" id="188477"/>
    <lineage>
        <taxon>Eukaryota</taxon>
        <taxon>Metazoa</taxon>
        <taxon>Spiralia</taxon>
        <taxon>Lophotrochozoa</taxon>
        <taxon>Mollusca</taxon>
        <taxon>Gastropoda</taxon>
        <taxon>Heterobranchia</taxon>
        <taxon>Euthyneura</taxon>
        <taxon>Panpulmonata</taxon>
        <taxon>Sacoglossa</taxon>
        <taxon>Placobranchoidea</taxon>
        <taxon>Plakobranchidae</taxon>
        <taxon>Elysia</taxon>
    </lineage>
</organism>
<evidence type="ECO:0000313" key="2">
    <source>
        <dbReference type="Proteomes" id="UP000271974"/>
    </source>
</evidence>